<sequence>MHHRQQHATEPYILGVDGRTFPVYFTDGVGDHRLKITIVSVAQRMEHYLYLPETTVGILASAAKCDVASHAFKEFLIGHICLRKQLRKDTFFLGQTRFTEASFHVDPPLADGDDIGGIPTRRMVTELGDVLRLLSDQRCFQERQIWSNQQLFDALTKGFEHMQTLAASFLQQEHLVKKLAADLDMWKAASHERTLRIDSTFQQQRMKTKATRWLYVLVLEAQLSRVENATETLHRAMESMAQQMQSAMHEIHQTRDEMDQAWRVKQKTVEMETDRAKKEWHEFRVDNKRHLERIKDAFGLLNEAQSRSSKQVVNLAGQVNALSQMKDKVELNGQVITEVRHAYLEILPKLQDMVVLERKREAIAAVHNLAFDKPSF</sequence>
<protein>
    <submittedName>
        <fullName evidence="2">Aste57867_10516 protein</fullName>
    </submittedName>
</protein>
<evidence type="ECO:0000313" key="1">
    <source>
        <dbReference type="EMBL" id="KAF0698892.1"/>
    </source>
</evidence>
<organism evidence="2 3">
    <name type="scientific">Aphanomyces stellatus</name>
    <dbReference type="NCBI Taxonomy" id="120398"/>
    <lineage>
        <taxon>Eukaryota</taxon>
        <taxon>Sar</taxon>
        <taxon>Stramenopiles</taxon>
        <taxon>Oomycota</taxon>
        <taxon>Saprolegniomycetes</taxon>
        <taxon>Saprolegniales</taxon>
        <taxon>Verrucalvaceae</taxon>
        <taxon>Aphanomyces</taxon>
    </lineage>
</organism>
<reference evidence="2 3" key="1">
    <citation type="submission" date="2019-03" db="EMBL/GenBank/DDBJ databases">
        <authorList>
            <person name="Gaulin E."/>
            <person name="Dumas B."/>
        </authorList>
    </citation>
    <scope>NUCLEOTIDE SEQUENCE [LARGE SCALE GENOMIC DNA]</scope>
    <source>
        <strain evidence="2">CBS 568.67</strain>
    </source>
</reference>
<accession>A0A485KR10</accession>
<evidence type="ECO:0000313" key="2">
    <source>
        <dbReference type="EMBL" id="VFT87389.1"/>
    </source>
</evidence>
<gene>
    <name evidence="2" type="primary">Aste57867_10516</name>
    <name evidence="1" type="ORF">As57867_010476</name>
    <name evidence="2" type="ORF">ASTE57867_10516</name>
</gene>
<proteinExistence type="predicted"/>
<reference evidence="1" key="2">
    <citation type="submission" date="2019-06" db="EMBL/GenBank/DDBJ databases">
        <title>Genomics analysis of Aphanomyces spp. identifies a new class of oomycete effector associated with host adaptation.</title>
        <authorList>
            <person name="Gaulin E."/>
        </authorList>
    </citation>
    <scope>NUCLEOTIDE SEQUENCE</scope>
    <source>
        <strain evidence="1">CBS 578.67</strain>
    </source>
</reference>
<evidence type="ECO:0000313" key="3">
    <source>
        <dbReference type="Proteomes" id="UP000332933"/>
    </source>
</evidence>
<keyword evidence="3" id="KW-1185">Reference proteome</keyword>
<dbReference type="Proteomes" id="UP000332933">
    <property type="component" value="Unassembled WGS sequence"/>
</dbReference>
<dbReference type="AlphaFoldDB" id="A0A485KR10"/>
<dbReference type="EMBL" id="VJMH01005213">
    <property type="protein sequence ID" value="KAF0698892.1"/>
    <property type="molecule type" value="Genomic_DNA"/>
</dbReference>
<name>A0A485KR10_9STRA</name>
<dbReference type="OrthoDB" id="77566at2759"/>
<dbReference type="EMBL" id="CAADRA010005234">
    <property type="protein sequence ID" value="VFT87389.1"/>
    <property type="molecule type" value="Genomic_DNA"/>
</dbReference>